<evidence type="ECO:0000256" key="1">
    <source>
        <dbReference type="PROSITE-ProRule" id="PRU00325"/>
    </source>
</evidence>
<feature type="region of interest" description="Disordered" evidence="2">
    <location>
        <begin position="243"/>
        <end position="313"/>
    </location>
</feature>
<dbReference type="InterPro" id="IPR039903">
    <property type="entry name" value="Zswim2"/>
</dbReference>
<reference evidence="4" key="2">
    <citation type="submission" date="2023-07" db="EMBL/GenBank/DDBJ databases">
        <authorList>
            <consortium name="Lawrence Berkeley National Laboratory"/>
            <person name="Haridas S."/>
            <person name="Hensen N."/>
            <person name="Bonometti L."/>
            <person name="Westerberg I."/>
            <person name="Brannstrom I.O."/>
            <person name="Guillou S."/>
            <person name="Cros-Aarteil S."/>
            <person name="Calhoun S."/>
            <person name="Kuo A."/>
            <person name="Mondo S."/>
            <person name="Pangilinan J."/>
            <person name="Riley R."/>
            <person name="LaButti K."/>
            <person name="Andreopoulos B."/>
            <person name="Lipzen A."/>
            <person name="Chen C."/>
            <person name="Yanf M."/>
            <person name="Daum C."/>
            <person name="Ng V."/>
            <person name="Clum A."/>
            <person name="Steindorff A."/>
            <person name="Ohm R."/>
            <person name="Martin F."/>
            <person name="Silar P."/>
            <person name="Natvig D."/>
            <person name="Lalanne C."/>
            <person name="Gautier V."/>
            <person name="Ament-velasquez S.L."/>
            <person name="Kruys A."/>
            <person name="Hutchinson M.I."/>
            <person name="Powell A.J."/>
            <person name="Barry K."/>
            <person name="Miller A.N."/>
            <person name="Grigoriev I.V."/>
            <person name="Debuchy R."/>
            <person name="Gladieux P."/>
            <person name="Thoren M.H."/>
            <person name="Johannesson H."/>
        </authorList>
    </citation>
    <scope>NUCLEOTIDE SEQUENCE</scope>
    <source>
        <strain evidence="4">FGSC 1904</strain>
    </source>
</reference>
<dbReference type="EMBL" id="JAUTDP010000006">
    <property type="protein sequence ID" value="KAK3398781.1"/>
    <property type="molecule type" value="Genomic_DNA"/>
</dbReference>
<dbReference type="PROSITE" id="PS50966">
    <property type="entry name" value="ZF_SWIM"/>
    <property type="match status" value="1"/>
</dbReference>
<feature type="compositionally biased region" description="Basic residues" evidence="2">
    <location>
        <begin position="548"/>
        <end position="565"/>
    </location>
</feature>
<accession>A0AAE0UC66</accession>
<feature type="compositionally biased region" description="Basic and acidic residues" evidence="2">
    <location>
        <begin position="566"/>
        <end position="587"/>
    </location>
</feature>
<feature type="region of interest" description="Disordered" evidence="2">
    <location>
        <begin position="325"/>
        <end position="440"/>
    </location>
</feature>
<reference evidence="4" key="1">
    <citation type="journal article" date="2023" name="Mol. Phylogenet. Evol.">
        <title>Genome-scale phylogeny and comparative genomics of the fungal order Sordariales.</title>
        <authorList>
            <person name="Hensen N."/>
            <person name="Bonometti L."/>
            <person name="Westerberg I."/>
            <person name="Brannstrom I.O."/>
            <person name="Guillou S."/>
            <person name="Cros-Aarteil S."/>
            <person name="Calhoun S."/>
            <person name="Haridas S."/>
            <person name="Kuo A."/>
            <person name="Mondo S."/>
            <person name="Pangilinan J."/>
            <person name="Riley R."/>
            <person name="LaButti K."/>
            <person name="Andreopoulos B."/>
            <person name="Lipzen A."/>
            <person name="Chen C."/>
            <person name="Yan M."/>
            <person name="Daum C."/>
            <person name="Ng V."/>
            <person name="Clum A."/>
            <person name="Steindorff A."/>
            <person name="Ohm R.A."/>
            <person name="Martin F."/>
            <person name="Silar P."/>
            <person name="Natvig D.O."/>
            <person name="Lalanne C."/>
            <person name="Gautier V."/>
            <person name="Ament-Velasquez S.L."/>
            <person name="Kruys A."/>
            <person name="Hutchinson M.I."/>
            <person name="Powell A.J."/>
            <person name="Barry K."/>
            <person name="Miller A.N."/>
            <person name="Grigoriev I.V."/>
            <person name="Debuchy R."/>
            <person name="Gladieux P."/>
            <person name="Hiltunen Thoren M."/>
            <person name="Johannesson H."/>
        </authorList>
    </citation>
    <scope>NUCLEOTIDE SEQUENCE</scope>
    <source>
        <strain evidence="4">FGSC 1904</strain>
    </source>
</reference>
<feature type="compositionally biased region" description="Pro residues" evidence="2">
    <location>
        <begin position="367"/>
        <end position="376"/>
    </location>
</feature>
<evidence type="ECO:0000313" key="4">
    <source>
        <dbReference type="EMBL" id="KAK3398781.1"/>
    </source>
</evidence>
<protein>
    <recommendedName>
        <fullName evidence="3">SWIM-type domain-containing protein</fullName>
    </recommendedName>
</protein>
<keyword evidence="1" id="KW-0863">Zinc-finger</keyword>
<keyword evidence="5" id="KW-1185">Reference proteome</keyword>
<evidence type="ECO:0000256" key="2">
    <source>
        <dbReference type="SAM" id="MobiDB-lite"/>
    </source>
</evidence>
<organism evidence="4 5">
    <name type="scientific">Sordaria brevicollis</name>
    <dbReference type="NCBI Taxonomy" id="83679"/>
    <lineage>
        <taxon>Eukaryota</taxon>
        <taxon>Fungi</taxon>
        <taxon>Dikarya</taxon>
        <taxon>Ascomycota</taxon>
        <taxon>Pezizomycotina</taxon>
        <taxon>Sordariomycetes</taxon>
        <taxon>Sordariomycetidae</taxon>
        <taxon>Sordariales</taxon>
        <taxon>Sordariaceae</taxon>
        <taxon>Sordaria</taxon>
    </lineage>
</organism>
<evidence type="ECO:0000313" key="5">
    <source>
        <dbReference type="Proteomes" id="UP001281003"/>
    </source>
</evidence>
<dbReference type="InterPro" id="IPR007527">
    <property type="entry name" value="Znf_SWIM"/>
</dbReference>
<comment type="caution">
    <text evidence="4">The sequence shown here is derived from an EMBL/GenBank/DDBJ whole genome shotgun (WGS) entry which is preliminary data.</text>
</comment>
<feature type="compositionally biased region" description="Acidic residues" evidence="2">
    <location>
        <begin position="276"/>
        <end position="292"/>
    </location>
</feature>
<dbReference type="PANTHER" id="PTHR21540">
    <property type="entry name" value="RING FINGER AND SWIM DOMAIN-CONTAINING PROTEIN 2"/>
    <property type="match status" value="1"/>
</dbReference>
<dbReference type="Proteomes" id="UP001281003">
    <property type="component" value="Unassembled WGS sequence"/>
</dbReference>
<dbReference type="GO" id="GO:0061630">
    <property type="term" value="F:ubiquitin protein ligase activity"/>
    <property type="evidence" value="ECO:0007669"/>
    <property type="project" value="InterPro"/>
</dbReference>
<feature type="compositionally biased region" description="Low complexity" evidence="2">
    <location>
        <begin position="526"/>
        <end position="545"/>
    </location>
</feature>
<feature type="compositionally biased region" description="Basic and acidic residues" evidence="2">
    <location>
        <begin position="304"/>
        <end position="313"/>
    </location>
</feature>
<feature type="domain" description="SWIM-type" evidence="3">
    <location>
        <begin position="118"/>
        <end position="148"/>
    </location>
</feature>
<evidence type="ECO:0000259" key="3">
    <source>
        <dbReference type="PROSITE" id="PS50966"/>
    </source>
</evidence>
<proteinExistence type="predicted"/>
<keyword evidence="1" id="KW-0479">Metal-binding</keyword>
<dbReference type="AlphaFoldDB" id="A0AAE0UC66"/>
<dbReference type="PANTHER" id="PTHR21540:SF0">
    <property type="entry name" value="PHD FAMILY PROTEIN"/>
    <property type="match status" value="1"/>
</dbReference>
<dbReference type="GO" id="GO:0008270">
    <property type="term" value="F:zinc ion binding"/>
    <property type="evidence" value="ECO:0007669"/>
    <property type="project" value="UniProtKB-KW"/>
</dbReference>
<gene>
    <name evidence="4" type="ORF">B0T20DRAFT_479529</name>
</gene>
<name>A0AAE0UC66_SORBR</name>
<keyword evidence="1" id="KW-0862">Zinc</keyword>
<feature type="region of interest" description="Disordered" evidence="2">
    <location>
        <begin position="483"/>
        <end position="605"/>
    </location>
</feature>
<feature type="compositionally biased region" description="Basic and acidic residues" evidence="2">
    <location>
        <begin position="246"/>
        <end position="269"/>
    </location>
</feature>
<sequence length="605" mass="66947">MTMEAAKIEYLPDDVNWRKYRNLEVLQRECAKRSIPVTGDKEWLQFSLSMFHEDHPPSEPRPEPWLRKPPEPFYSDLLTAAQIEKLWVVKIRDLTGQIGGRARKMAFSIVHDDVAEPFVVTFCNRPTCTCDYLPYQCVHIMYVMRYVLNVPEPLLWQRAFLRSEVVGIFRRSHPVQALLSPEQYPKLPGLCPICFKGDAAHFGCFACGIGLHVGCLAVSNKHRGFVPLCTICKDRHQVKNMAQGAKKSEARAITEGRTVPDGEWGHDSSETSSGSSEEEGSSDEESSEEASSNEEQANIIPRNGRYDNEEPRNEVPLADEEHGIAPNQPVDQLIDQPVDQPRPINEPIGQRSRSPSVAIKQERSPSPFIPQLPLPPRSKAKKPASSPIRKQPSRAAKDAGLLRQRQSLNPAIEAPAPPPSRSPGRTRAPTLAKSRPAFSAPRIITPVPIPAIPANAMLLAQQQQQRQRARQVVIVSEAGSPQLAPSSVRRDVVPLHNPGLTSHNAKAASHPLDTAFSPISAPTPRSASPAHSSLSTSAAVSASVKTSKEKRKAMKLARKLKRLAKKSADVRKHAERELKRLAKESKRLEKKVKALAKKHEAGGDE</sequence>